<name>A0A0C2ZFP7_9AGAM</name>
<protein>
    <recommendedName>
        <fullName evidence="4">Phosphatidylglycerol/phosphatidylinositol transfer protein</fullName>
    </recommendedName>
</protein>
<evidence type="ECO:0000313" key="3">
    <source>
        <dbReference type="Proteomes" id="UP000053989"/>
    </source>
</evidence>
<dbReference type="InParanoid" id="A0A0C2ZFP7"/>
<keyword evidence="3" id="KW-1185">Reference proteome</keyword>
<dbReference type="OrthoDB" id="2841294at2759"/>
<dbReference type="EMBL" id="KN822244">
    <property type="protein sequence ID" value="KIM51692.1"/>
    <property type="molecule type" value="Genomic_DNA"/>
</dbReference>
<evidence type="ECO:0000313" key="2">
    <source>
        <dbReference type="EMBL" id="KIM51692.1"/>
    </source>
</evidence>
<accession>A0A0C2ZFP7</accession>
<reference evidence="3" key="2">
    <citation type="submission" date="2015-01" db="EMBL/GenBank/DDBJ databases">
        <title>Evolutionary Origins and Diversification of the Mycorrhizal Mutualists.</title>
        <authorList>
            <consortium name="DOE Joint Genome Institute"/>
            <consortium name="Mycorrhizal Genomics Consortium"/>
            <person name="Kohler A."/>
            <person name="Kuo A."/>
            <person name="Nagy L.G."/>
            <person name="Floudas D."/>
            <person name="Copeland A."/>
            <person name="Barry K.W."/>
            <person name="Cichocki N."/>
            <person name="Veneault-Fourrey C."/>
            <person name="LaButti K."/>
            <person name="Lindquist E.A."/>
            <person name="Lipzen A."/>
            <person name="Lundell T."/>
            <person name="Morin E."/>
            <person name="Murat C."/>
            <person name="Riley R."/>
            <person name="Ohm R."/>
            <person name="Sun H."/>
            <person name="Tunlid A."/>
            <person name="Henrissat B."/>
            <person name="Grigoriev I.V."/>
            <person name="Hibbett D.S."/>
            <person name="Martin F."/>
        </authorList>
    </citation>
    <scope>NUCLEOTIDE SEQUENCE [LARGE SCALE GENOMIC DNA]</scope>
    <source>
        <strain evidence="3">Foug A</strain>
    </source>
</reference>
<proteinExistence type="predicted"/>
<evidence type="ECO:0008006" key="4">
    <source>
        <dbReference type="Google" id="ProtNLM"/>
    </source>
</evidence>
<evidence type="ECO:0000256" key="1">
    <source>
        <dbReference type="SAM" id="SignalP"/>
    </source>
</evidence>
<dbReference type="Proteomes" id="UP000053989">
    <property type="component" value="Unassembled WGS sequence"/>
</dbReference>
<gene>
    <name evidence="2" type="ORF">SCLCIDRAFT_33240</name>
</gene>
<keyword evidence="1" id="KW-0732">Signal</keyword>
<feature type="chain" id="PRO_5002160330" description="Phosphatidylglycerol/phosphatidylinositol transfer protein" evidence="1">
    <location>
        <begin position="20"/>
        <end position="136"/>
    </location>
</feature>
<dbReference type="HOGENOM" id="CLU_137500_0_0_1"/>
<dbReference type="STRING" id="1036808.A0A0C2ZFP7"/>
<reference evidence="2 3" key="1">
    <citation type="submission" date="2014-04" db="EMBL/GenBank/DDBJ databases">
        <authorList>
            <consortium name="DOE Joint Genome Institute"/>
            <person name="Kuo A."/>
            <person name="Kohler A."/>
            <person name="Nagy L.G."/>
            <person name="Floudas D."/>
            <person name="Copeland A."/>
            <person name="Barry K.W."/>
            <person name="Cichocki N."/>
            <person name="Veneault-Fourrey C."/>
            <person name="LaButti K."/>
            <person name="Lindquist E.A."/>
            <person name="Lipzen A."/>
            <person name="Lundell T."/>
            <person name="Morin E."/>
            <person name="Murat C."/>
            <person name="Sun H."/>
            <person name="Tunlid A."/>
            <person name="Henrissat B."/>
            <person name="Grigoriev I.V."/>
            <person name="Hibbett D.S."/>
            <person name="Martin F."/>
            <person name="Nordberg H.P."/>
            <person name="Cantor M.N."/>
            <person name="Hua S.X."/>
        </authorList>
    </citation>
    <scope>NUCLEOTIDE SEQUENCE [LARGE SCALE GENOMIC DNA]</scope>
    <source>
        <strain evidence="2 3">Foug A</strain>
    </source>
</reference>
<sequence>MKLLSLAALAVSAVTYALAQEVKITQPADNSLVAGGKVITVEVAYTSTPSTPVTEVAVVIGFNPCFSDHPLSCPAVEPYGIGKILYNGPFHPPLQDISVAIPEELGPAVLSVTHFAFTGTANFPYVQNKNITIYVE</sequence>
<dbReference type="AlphaFoldDB" id="A0A0C2ZFP7"/>
<feature type="signal peptide" evidence="1">
    <location>
        <begin position="1"/>
        <end position="19"/>
    </location>
</feature>
<organism evidence="2 3">
    <name type="scientific">Scleroderma citrinum Foug A</name>
    <dbReference type="NCBI Taxonomy" id="1036808"/>
    <lineage>
        <taxon>Eukaryota</taxon>
        <taxon>Fungi</taxon>
        <taxon>Dikarya</taxon>
        <taxon>Basidiomycota</taxon>
        <taxon>Agaricomycotina</taxon>
        <taxon>Agaricomycetes</taxon>
        <taxon>Agaricomycetidae</taxon>
        <taxon>Boletales</taxon>
        <taxon>Sclerodermatineae</taxon>
        <taxon>Sclerodermataceae</taxon>
        <taxon>Scleroderma</taxon>
    </lineage>
</organism>